<comment type="caution">
    <text evidence="3">The sequence shown here is derived from an EMBL/GenBank/DDBJ whole genome shotgun (WGS) entry which is preliminary data.</text>
</comment>
<accession>Q4D2N2</accession>
<dbReference type="eggNOG" id="ENOG502QZBF">
    <property type="taxonomic scope" value="Eukaryota"/>
</dbReference>
<dbReference type="InParanoid" id="Q4D2N2"/>
<dbReference type="GO" id="GO:0016279">
    <property type="term" value="F:protein-lysine N-methyltransferase activity"/>
    <property type="evidence" value="ECO:0007669"/>
    <property type="project" value="TreeGrafter"/>
</dbReference>
<dbReference type="RefSeq" id="XP_808634.1">
    <property type="nucleotide sequence ID" value="XM_803541.1"/>
</dbReference>
<feature type="chain" id="PRO_5004236546" description="SET domain-containing protein" evidence="1">
    <location>
        <begin position="23"/>
        <end position="391"/>
    </location>
</feature>
<dbReference type="PANTHER" id="PTHR13271:SF136">
    <property type="entry name" value="SET DOMAIN-CONTAINING PROTEIN"/>
    <property type="match status" value="1"/>
</dbReference>
<evidence type="ECO:0000313" key="3">
    <source>
        <dbReference type="EMBL" id="EAN86783.1"/>
    </source>
</evidence>
<reference evidence="3 4" key="1">
    <citation type="journal article" date="2005" name="Science">
        <title>The genome sequence of Trypanosoma cruzi, etiologic agent of Chagas disease.</title>
        <authorList>
            <person name="El-Sayed N.M."/>
            <person name="Myler P.J."/>
            <person name="Bartholomeu D.C."/>
            <person name="Nilsson D."/>
            <person name="Aggarwal G."/>
            <person name="Tran A.N."/>
            <person name="Ghedin E."/>
            <person name="Worthey E.A."/>
            <person name="Delcher A.L."/>
            <person name="Blandin G."/>
            <person name="Westenberger S.J."/>
            <person name="Caler E."/>
            <person name="Cerqueira G.C."/>
            <person name="Branche C."/>
            <person name="Haas B."/>
            <person name="Anupama A."/>
            <person name="Arner E."/>
            <person name="Aslund L."/>
            <person name="Attipoe P."/>
            <person name="Bontempi E."/>
            <person name="Bringaud F."/>
            <person name="Burton P."/>
            <person name="Cadag E."/>
            <person name="Campbell D.A."/>
            <person name="Carrington M."/>
            <person name="Crabtree J."/>
            <person name="Darban H."/>
            <person name="da Silveira J.F."/>
            <person name="de Jong P."/>
            <person name="Edwards K."/>
            <person name="Englund P.T."/>
            <person name="Fazelina G."/>
            <person name="Feldblyum T."/>
            <person name="Ferella M."/>
            <person name="Frasch A.C."/>
            <person name="Gull K."/>
            <person name="Horn D."/>
            <person name="Hou L."/>
            <person name="Huang Y."/>
            <person name="Kindlund E."/>
            <person name="Klingbeil M."/>
            <person name="Kluge S."/>
            <person name="Koo H."/>
            <person name="Lacerda D."/>
            <person name="Levin M.J."/>
            <person name="Lorenzi H."/>
            <person name="Louie T."/>
            <person name="Machado C.R."/>
            <person name="McCulloch R."/>
            <person name="McKenna A."/>
            <person name="Mizuno Y."/>
            <person name="Mottram J.C."/>
            <person name="Nelson S."/>
            <person name="Ochaya S."/>
            <person name="Osoegawa K."/>
            <person name="Pai G."/>
            <person name="Parsons M."/>
            <person name="Pentony M."/>
            <person name="Pettersson U."/>
            <person name="Pop M."/>
            <person name="Ramirez J.L."/>
            <person name="Rinta J."/>
            <person name="Robertson L."/>
            <person name="Salzberg S.L."/>
            <person name="Sanchez D.O."/>
            <person name="Seyler A."/>
            <person name="Sharma R."/>
            <person name="Shetty J."/>
            <person name="Simpson A.J."/>
            <person name="Sisk E."/>
            <person name="Tammi M.T."/>
            <person name="Tarleton R."/>
            <person name="Teixeira S."/>
            <person name="Van Aken S."/>
            <person name="Vogt C."/>
            <person name="Ward P.N."/>
            <person name="Wickstead B."/>
            <person name="Wortman J."/>
            <person name="White O."/>
            <person name="Fraser C.M."/>
            <person name="Stuart K.D."/>
            <person name="Andersson B."/>
        </authorList>
    </citation>
    <scope>NUCLEOTIDE SEQUENCE [LARGE SCALE GENOMIC DNA]</scope>
    <source>
        <strain evidence="3 4">CL Brener</strain>
    </source>
</reference>
<dbReference type="CDD" id="cd10527">
    <property type="entry name" value="SET_LSMT"/>
    <property type="match status" value="1"/>
</dbReference>
<evidence type="ECO:0000256" key="1">
    <source>
        <dbReference type="SAM" id="SignalP"/>
    </source>
</evidence>
<dbReference type="AlphaFoldDB" id="Q4D2N2"/>
<dbReference type="InterPro" id="IPR001214">
    <property type="entry name" value="SET_dom"/>
</dbReference>
<dbReference type="SUPFAM" id="SSF82199">
    <property type="entry name" value="SET domain"/>
    <property type="match status" value="1"/>
</dbReference>
<evidence type="ECO:0000313" key="4">
    <source>
        <dbReference type="Proteomes" id="UP000002296"/>
    </source>
</evidence>
<dbReference type="KEGG" id="tcr:509005.40"/>
<feature type="signal peptide" evidence="1">
    <location>
        <begin position="1"/>
        <end position="22"/>
    </location>
</feature>
<feature type="domain" description="SET" evidence="2">
    <location>
        <begin position="100"/>
        <end position="374"/>
    </location>
</feature>
<dbReference type="InterPro" id="IPR050600">
    <property type="entry name" value="SETD3_SETD6_MTase"/>
</dbReference>
<sequence length="391" mass="43926">MDASLLLLFWTLTPLCFLSSLGRRGCLREVFKREGAVVNNTKEVERNRGGRGVVMLKLCFIIRAAAASSSSRAAVGCSGGYERRHETFMRFLTANKAKFDGVDVRPSAEQSRGLIATRKFREGTTVLSVPMHIFAISAERLLEGEHLRSLHPPTLDEVQSFLTACSIKDPVLCEQVFLALLVAGERLDPKSFFTPYFDSLPYPAVNDEAVMSLHKDVLDPMQLVEWDDHQREWVTVFRTLARRWGDKAPPVELCYWAWRTVLSRMHLLPDRGLAPAELGSTLNYFALSTFERAERQTRLVKRIRAMVGAVFGNGNAADEYRLVPTLVPLLDMTNHLPSGNVSVEVQPRPEVGSCAELQAVREIQAGEEIGLCFNRSHRPAFTLYRFGFLPI</sequence>
<dbReference type="PROSITE" id="PS50280">
    <property type="entry name" value="SET"/>
    <property type="match status" value="1"/>
</dbReference>
<dbReference type="GeneID" id="3539092"/>
<name>Q4D2N2_TRYCC</name>
<evidence type="ECO:0000259" key="2">
    <source>
        <dbReference type="PROSITE" id="PS50280"/>
    </source>
</evidence>
<dbReference type="Proteomes" id="UP000002296">
    <property type="component" value="Unassembled WGS sequence"/>
</dbReference>
<dbReference type="GO" id="GO:0005634">
    <property type="term" value="C:nucleus"/>
    <property type="evidence" value="ECO:0007669"/>
    <property type="project" value="TreeGrafter"/>
</dbReference>
<organism evidence="3 4">
    <name type="scientific">Trypanosoma cruzi (strain CL Brener)</name>
    <dbReference type="NCBI Taxonomy" id="353153"/>
    <lineage>
        <taxon>Eukaryota</taxon>
        <taxon>Discoba</taxon>
        <taxon>Euglenozoa</taxon>
        <taxon>Kinetoplastea</taxon>
        <taxon>Metakinetoplastina</taxon>
        <taxon>Trypanosomatida</taxon>
        <taxon>Trypanosomatidae</taxon>
        <taxon>Trypanosoma</taxon>
        <taxon>Schizotrypanum</taxon>
    </lineage>
</organism>
<dbReference type="EMBL" id="AAHK01001147">
    <property type="protein sequence ID" value="EAN86783.1"/>
    <property type="molecule type" value="Genomic_DNA"/>
</dbReference>
<dbReference type="Pfam" id="PF00856">
    <property type="entry name" value="SET"/>
    <property type="match status" value="1"/>
</dbReference>
<dbReference type="PANTHER" id="PTHR13271">
    <property type="entry name" value="UNCHARACTERIZED PUTATIVE METHYLTRANSFERASE"/>
    <property type="match status" value="1"/>
</dbReference>
<keyword evidence="4" id="KW-1185">Reference proteome</keyword>
<protein>
    <recommendedName>
        <fullName evidence="2">SET domain-containing protein</fullName>
    </recommendedName>
</protein>
<gene>
    <name evidence="3" type="ORF">Tc00.1047053509005.40</name>
</gene>
<dbReference type="Gene3D" id="3.90.1410.10">
    <property type="entry name" value="set domain protein methyltransferase, domain 1"/>
    <property type="match status" value="1"/>
</dbReference>
<dbReference type="InterPro" id="IPR046341">
    <property type="entry name" value="SET_dom_sf"/>
</dbReference>
<proteinExistence type="predicted"/>
<dbReference type="PaxDb" id="353153-Q4D2N2"/>
<keyword evidence="1" id="KW-0732">Signal</keyword>